<evidence type="ECO:0008006" key="3">
    <source>
        <dbReference type="Google" id="ProtNLM"/>
    </source>
</evidence>
<dbReference type="Proteomes" id="UP000001880">
    <property type="component" value="Chromosome"/>
</dbReference>
<name>D0LGD4_HALO1</name>
<organism evidence="1 2">
    <name type="scientific">Haliangium ochraceum (strain DSM 14365 / JCM 11303 / SMP-2)</name>
    <dbReference type="NCBI Taxonomy" id="502025"/>
    <lineage>
        <taxon>Bacteria</taxon>
        <taxon>Pseudomonadati</taxon>
        <taxon>Myxococcota</taxon>
        <taxon>Polyangia</taxon>
        <taxon>Haliangiales</taxon>
        <taxon>Kofleriaceae</taxon>
        <taxon>Haliangium</taxon>
    </lineage>
</organism>
<sequence length="131" mass="14842">MSLAEITLDLPTTRPILKQIPVHLRMTVLPAPTLSPVEGELVSINPEHMFVRAPISPLPKTVAHLRFRMLKKRMCEARGQVVWHRNDGFGIAIEECNQPLESVLLELSDLSPNLRQLYLADVLYPRIDLSL</sequence>
<protein>
    <recommendedName>
        <fullName evidence="3">PilZ domain-containing protein</fullName>
    </recommendedName>
</protein>
<dbReference type="AlphaFoldDB" id="D0LGD4"/>
<reference evidence="1 2" key="1">
    <citation type="journal article" date="2010" name="Stand. Genomic Sci.">
        <title>Complete genome sequence of Haliangium ochraceum type strain (SMP-2).</title>
        <authorList>
            <consortium name="US DOE Joint Genome Institute (JGI-PGF)"/>
            <person name="Ivanova N."/>
            <person name="Daum C."/>
            <person name="Lang E."/>
            <person name="Abt B."/>
            <person name="Kopitz M."/>
            <person name="Saunders E."/>
            <person name="Lapidus A."/>
            <person name="Lucas S."/>
            <person name="Glavina Del Rio T."/>
            <person name="Nolan M."/>
            <person name="Tice H."/>
            <person name="Copeland A."/>
            <person name="Cheng J.F."/>
            <person name="Chen F."/>
            <person name="Bruce D."/>
            <person name="Goodwin L."/>
            <person name="Pitluck S."/>
            <person name="Mavromatis K."/>
            <person name="Pati A."/>
            <person name="Mikhailova N."/>
            <person name="Chen A."/>
            <person name="Palaniappan K."/>
            <person name="Land M."/>
            <person name="Hauser L."/>
            <person name="Chang Y.J."/>
            <person name="Jeffries C.D."/>
            <person name="Detter J.C."/>
            <person name="Brettin T."/>
            <person name="Rohde M."/>
            <person name="Goker M."/>
            <person name="Bristow J."/>
            <person name="Markowitz V."/>
            <person name="Eisen J.A."/>
            <person name="Hugenholtz P."/>
            <person name="Kyrpides N.C."/>
            <person name="Klenk H.P."/>
        </authorList>
    </citation>
    <scope>NUCLEOTIDE SEQUENCE [LARGE SCALE GENOMIC DNA]</scope>
    <source>
        <strain evidence="2">DSM 14365 / CIP 107738 / JCM 11303 / AJ 13395 / SMP-2</strain>
    </source>
</reference>
<proteinExistence type="predicted"/>
<gene>
    <name evidence="1" type="ordered locus">Hoch_5682</name>
</gene>
<dbReference type="RefSeq" id="WP_012830751.1">
    <property type="nucleotide sequence ID" value="NC_013440.1"/>
</dbReference>
<dbReference type="HOGENOM" id="CLU_1924645_0_0_7"/>
<dbReference type="KEGG" id="hoh:Hoch_5682"/>
<evidence type="ECO:0000313" key="1">
    <source>
        <dbReference type="EMBL" id="ACY18159.1"/>
    </source>
</evidence>
<keyword evidence="2" id="KW-1185">Reference proteome</keyword>
<accession>D0LGD4</accession>
<dbReference type="EMBL" id="CP001804">
    <property type="protein sequence ID" value="ACY18159.1"/>
    <property type="molecule type" value="Genomic_DNA"/>
</dbReference>
<evidence type="ECO:0000313" key="2">
    <source>
        <dbReference type="Proteomes" id="UP000001880"/>
    </source>
</evidence>